<dbReference type="Proteomes" id="UP000030745">
    <property type="component" value="Unassembled WGS sequence"/>
</dbReference>
<accession>A0A067BZI8</accession>
<dbReference type="VEuPathDB" id="FungiDB:SPRG_14779"/>
<keyword evidence="2" id="KW-1185">Reference proteome</keyword>
<dbReference type="RefSeq" id="XP_012209616.1">
    <property type="nucleotide sequence ID" value="XM_012354226.1"/>
</dbReference>
<evidence type="ECO:0000313" key="2">
    <source>
        <dbReference type="Proteomes" id="UP000030745"/>
    </source>
</evidence>
<name>A0A067BZI8_SAPPC</name>
<gene>
    <name evidence="1" type="ORF">SPRG_14779</name>
</gene>
<dbReference type="KEGG" id="spar:SPRG_14779"/>
<proteinExistence type="predicted"/>
<dbReference type="AlphaFoldDB" id="A0A067BZI8"/>
<evidence type="ECO:0000313" key="1">
    <source>
        <dbReference type="EMBL" id="KDO19701.1"/>
    </source>
</evidence>
<protein>
    <submittedName>
        <fullName evidence="1">Uncharacterized protein</fullName>
    </submittedName>
</protein>
<reference evidence="1 2" key="1">
    <citation type="journal article" date="2013" name="PLoS Genet.">
        <title>Distinctive expansion of potential virulence genes in the genome of the oomycete fish pathogen Saprolegnia parasitica.</title>
        <authorList>
            <person name="Jiang R.H."/>
            <person name="de Bruijn I."/>
            <person name="Haas B.J."/>
            <person name="Belmonte R."/>
            <person name="Lobach L."/>
            <person name="Christie J."/>
            <person name="van den Ackerveken G."/>
            <person name="Bottin A."/>
            <person name="Bulone V."/>
            <person name="Diaz-Moreno S.M."/>
            <person name="Dumas B."/>
            <person name="Fan L."/>
            <person name="Gaulin E."/>
            <person name="Govers F."/>
            <person name="Grenville-Briggs L.J."/>
            <person name="Horner N.R."/>
            <person name="Levin J.Z."/>
            <person name="Mammella M."/>
            <person name="Meijer H.J."/>
            <person name="Morris P."/>
            <person name="Nusbaum C."/>
            <person name="Oome S."/>
            <person name="Phillips A.J."/>
            <person name="van Rooyen D."/>
            <person name="Rzeszutek E."/>
            <person name="Saraiva M."/>
            <person name="Secombes C.J."/>
            <person name="Seidl M.F."/>
            <person name="Snel B."/>
            <person name="Stassen J.H."/>
            <person name="Sykes S."/>
            <person name="Tripathy S."/>
            <person name="van den Berg H."/>
            <person name="Vega-Arreguin J.C."/>
            <person name="Wawra S."/>
            <person name="Young S.K."/>
            <person name="Zeng Q."/>
            <person name="Dieguez-Uribeondo J."/>
            <person name="Russ C."/>
            <person name="Tyler B.M."/>
            <person name="van West P."/>
        </authorList>
    </citation>
    <scope>NUCLEOTIDE SEQUENCE [LARGE SCALE GENOMIC DNA]</scope>
    <source>
        <strain evidence="1 2">CBS 223.65</strain>
    </source>
</reference>
<dbReference type="EMBL" id="KK583338">
    <property type="protein sequence ID" value="KDO19701.1"/>
    <property type="molecule type" value="Genomic_DNA"/>
</dbReference>
<dbReference type="GeneID" id="24136566"/>
<organism evidence="1 2">
    <name type="scientific">Saprolegnia parasitica (strain CBS 223.65)</name>
    <dbReference type="NCBI Taxonomy" id="695850"/>
    <lineage>
        <taxon>Eukaryota</taxon>
        <taxon>Sar</taxon>
        <taxon>Stramenopiles</taxon>
        <taxon>Oomycota</taxon>
        <taxon>Saprolegniomycetes</taxon>
        <taxon>Saprolegniales</taxon>
        <taxon>Saprolegniaceae</taxon>
        <taxon>Saprolegnia</taxon>
    </lineage>
</organism>
<sequence>MSALRTTNPTMAAYDAALDLLRESTAYAYQSTVAWHLQPQLAIDGVDGCLSWPMAMHQEQQLWTRHAHYCILPTSKVRIINEDAWATLVRTSLLPDIQKSLRVTDTGVVAVFSHLCIDTHGSSACLKPRPDIANVFGMLLVSLPSSVNGGAIAMAYGGGLTMQRPSQKTVQVLATRLDATITSSPIRAGRRVALVYALVATDVDARVIPPLPAHDDAVAAFAAIAAHPPSALQRLGTATEDSERLGLSARELLCGILATFLGTGPSSHATMTARGMHAMTNLLLQRRHLDLAAIFLSNAVSIARTISIQDMATCVHACLGSYGWSPLFSTVQSLLRRWLRVRPMRDSTRLLLSLAGATNGDDAVCRPLQQPYVCEFIKMSWDRIVPSVLTLDRGSYPAEHWILLDWYLDEIAPPLAYGNWLGTRLPPALTLIVDSYLYKRPFGSVLSGVHTSASWLLQHVPQGLVRAIARQPTLPRRRYLDVLSVAINEIRSTSDDVHHSISSTKVGAIIDAMESLGQCTPCLLDACRKLSSNRSIVAGILQFLKHPTSPVAPSAQSLVAESVVSIAASFFNRSGAQRTARDSKAIVDGIEVLTLAAPSKVPSFLTGWLAAQSSTLDATRSVLYPVVELLRTRFQDRDLDLVAQLATACLTRFLDGNALAPVPDFGNDFVVADVAVDARHCEQCSRLARFLQDGLCTEYDYEAHSICERVEAVVDDHAAQLALELDERDGDVYGDPYDDFDDFDDGLFGGGFMGGYALADHYVVRKLAQPGRATVDDLDEYLQRIKQLKDDAKRIAMLDDILAIHAAAIDEDEPSPKHPRLGTS</sequence>